<protein>
    <submittedName>
        <fullName evidence="4">Peptidoglycan-binding protein</fullName>
    </submittedName>
</protein>
<dbReference type="SUPFAM" id="SSF55846">
    <property type="entry name" value="N-acetylmuramoyl-L-alanine amidase-like"/>
    <property type="match status" value="1"/>
</dbReference>
<dbReference type="PANTHER" id="PTHR11022">
    <property type="entry name" value="PEPTIDOGLYCAN RECOGNITION PROTEIN"/>
    <property type="match status" value="1"/>
</dbReference>
<feature type="domain" description="Peptidoglycan recognition protein family" evidence="3">
    <location>
        <begin position="1"/>
        <end position="152"/>
    </location>
</feature>
<accession>A0ABS9XE68</accession>
<dbReference type="InterPro" id="IPR006619">
    <property type="entry name" value="PGRP_domain_met/bac"/>
</dbReference>
<feature type="compositionally biased region" description="Low complexity" evidence="2">
    <location>
        <begin position="174"/>
        <end position="187"/>
    </location>
</feature>
<evidence type="ECO:0000256" key="2">
    <source>
        <dbReference type="SAM" id="MobiDB-lite"/>
    </source>
</evidence>
<dbReference type="CDD" id="cd06583">
    <property type="entry name" value="PGRP"/>
    <property type="match status" value="1"/>
</dbReference>
<feature type="region of interest" description="Disordered" evidence="2">
    <location>
        <begin position="168"/>
        <end position="187"/>
    </location>
</feature>
<dbReference type="InterPro" id="IPR036366">
    <property type="entry name" value="PGBDSf"/>
</dbReference>
<dbReference type="InterPro" id="IPR036365">
    <property type="entry name" value="PGBD-like_sf"/>
</dbReference>
<comment type="caution">
    <text evidence="4">The sequence shown here is derived from an EMBL/GenBank/DDBJ whole genome shotgun (WGS) entry which is preliminary data.</text>
</comment>
<dbReference type="PANTHER" id="PTHR11022:SF41">
    <property type="entry name" value="PEPTIDOGLYCAN-RECOGNITION PROTEIN LC-RELATED"/>
    <property type="match status" value="1"/>
</dbReference>
<name>A0ABS9XE68_9ACTN</name>
<dbReference type="RefSeq" id="WP_242709372.1">
    <property type="nucleotide sequence ID" value="NZ_JALDAX010000003.1"/>
</dbReference>
<evidence type="ECO:0000256" key="1">
    <source>
        <dbReference type="ARBA" id="ARBA00007553"/>
    </source>
</evidence>
<evidence type="ECO:0000313" key="4">
    <source>
        <dbReference type="EMBL" id="MCI3240303.1"/>
    </source>
</evidence>
<keyword evidence="5" id="KW-1185">Reference proteome</keyword>
<gene>
    <name evidence="4" type="ORF">MQN93_11265</name>
</gene>
<dbReference type="InterPro" id="IPR002502">
    <property type="entry name" value="Amidase_domain"/>
</dbReference>
<comment type="similarity">
    <text evidence="1">Belongs to the N-acetylmuramoyl-L-alanine amidase 2 family.</text>
</comment>
<evidence type="ECO:0000313" key="5">
    <source>
        <dbReference type="Proteomes" id="UP001165270"/>
    </source>
</evidence>
<dbReference type="Gene3D" id="3.40.80.10">
    <property type="entry name" value="Peptidoglycan recognition protein-like"/>
    <property type="match status" value="1"/>
</dbReference>
<dbReference type="Gene3D" id="1.10.101.10">
    <property type="entry name" value="PGBD-like superfamily/PGBD"/>
    <property type="match status" value="1"/>
</dbReference>
<dbReference type="InterPro" id="IPR015510">
    <property type="entry name" value="PGRP"/>
</dbReference>
<proteinExistence type="inferred from homology"/>
<dbReference type="SUPFAM" id="SSF47090">
    <property type="entry name" value="PGBD-like"/>
    <property type="match status" value="1"/>
</dbReference>
<dbReference type="InterPro" id="IPR047763">
    <property type="entry name" value="PG_bind_dom_phiBT1-type"/>
</dbReference>
<dbReference type="SMART" id="SM00701">
    <property type="entry name" value="PGRP"/>
    <property type="match status" value="1"/>
</dbReference>
<dbReference type="NCBIfam" id="NF038080">
    <property type="entry name" value="PG_bind_siph"/>
    <property type="match status" value="2"/>
</dbReference>
<organism evidence="4 5">
    <name type="scientific">Streptomyces spinosisporus</name>
    <dbReference type="NCBI Taxonomy" id="2927582"/>
    <lineage>
        <taxon>Bacteria</taxon>
        <taxon>Bacillati</taxon>
        <taxon>Actinomycetota</taxon>
        <taxon>Actinomycetes</taxon>
        <taxon>Kitasatosporales</taxon>
        <taxon>Streptomycetaceae</taxon>
        <taxon>Streptomyces</taxon>
    </lineage>
</organism>
<sequence>MRLVTRAVWGARPSKYSLVYIGATSGVKIHYEGAYVPKSLAAADAHSACAGHMRDIQASHLANTAEDYSDIAYNAVVCPHGYVFEGRGLHRKTGANGNQTLNAKDYAVCAMVGSSGLVQPTDALLGGLVDAIDWLRNGGSAGPEVLGHRDGYATACPGDPLYAWVRAGAHRPDGSSPQGGTSGTASGSSIARYQVEINGLKYGYGATGSHITKVGQTLVAKGFGKHYKVGPGPEWTDADTRNYQDFQLSLGYKGTAPHQDADGVPGEVSLHQLLGSLPGKTTSSSVPPFPGRSAFVLGKSNPAVSTLDRGLVRKGYTRHNDGNGYQPGPRFTEYTRENVRDFQRATPALAGDAYGYPGPLTWRLLLS</sequence>
<evidence type="ECO:0000259" key="3">
    <source>
        <dbReference type="SMART" id="SM00701"/>
    </source>
</evidence>
<dbReference type="EMBL" id="JALDAX010000003">
    <property type="protein sequence ID" value="MCI3240303.1"/>
    <property type="molecule type" value="Genomic_DNA"/>
</dbReference>
<reference evidence="4" key="1">
    <citation type="submission" date="2022-03" db="EMBL/GenBank/DDBJ databases">
        <title>Streptomyces 7R015 and 7R016 isolated from Barleria lupulina in Thailand.</title>
        <authorList>
            <person name="Kanchanasin P."/>
            <person name="Phongsopitanun W."/>
            <person name="Tanasupawat S."/>
        </authorList>
    </citation>
    <scope>NUCLEOTIDE SEQUENCE</scope>
    <source>
        <strain evidence="4">7R016</strain>
    </source>
</reference>
<dbReference type="Proteomes" id="UP001165270">
    <property type="component" value="Unassembled WGS sequence"/>
</dbReference>
<dbReference type="InterPro" id="IPR036505">
    <property type="entry name" value="Amidase/PGRP_sf"/>
</dbReference>